<evidence type="ECO:0000259" key="1">
    <source>
        <dbReference type="Pfam" id="PF00724"/>
    </source>
</evidence>
<proteinExistence type="predicted"/>
<gene>
    <name evidence="2" type="ORF">AB6713_15925</name>
</gene>
<dbReference type="CDD" id="cd02803">
    <property type="entry name" value="OYE_like_FMN_family"/>
    <property type="match status" value="1"/>
</dbReference>
<protein>
    <submittedName>
        <fullName evidence="2">NADH:flavin oxidoreductase</fullName>
    </submittedName>
</protein>
<dbReference type="InterPro" id="IPR001155">
    <property type="entry name" value="OxRdtase_FMN_N"/>
</dbReference>
<dbReference type="InterPro" id="IPR013785">
    <property type="entry name" value="Aldolase_TIM"/>
</dbReference>
<dbReference type="Pfam" id="PF00724">
    <property type="entry name" value="Oxidored_FMN"/>
    <property type="match status" value="1"/>
</dbReference>
<evidence type="ECO:0000313" key="3">
    <source>
        <dbReference type="Proteomes" id="UP001566331"/>
    </source>
</evidence>
<sequence length="382" mass="40445">MAADGHPLQPDSASVAPLFAPLALGGLALRNRTAVAPMTRVSASADGHATARMADYYRAFAAGGFGLVVSEGIYTDQAHAQGYLFQPGLADHSQREAWRPVVEGVHRHGARMIAQLMHAGALSQGNRFRAGTRGPSAVRPKGRQLAFYRGDGEYPLPQAMTEDEIADAVRGFADAAARAREAGFDGVEIHGANGYLLDQFLAEGVNLRDDRYGGDVRGRLRLTVEVAQAVRAAVGADFVVGVRVSQGKVNDFGHKWSGGEDAAAVIFGTLGRLPVDYLHVTEFEAWQPAFGEGPSLAALAKRHAPVPVLANGSLHDPAQAAGMLARGEADAVTLGRGALTHADWPQRVRTAAAIAPFDRELLSPIADLANADRRQTRRDGGN</sequence>
<dbReference type="PANTHER" id="PTHR22893:SF91">
    <property type="entry name" value="NADPH DEHYDROGENASE 2-RELATED"/>
    <property type="match status" value="1"/>
</dbReference>
<keyword evidence="3" id="KW-1185">Reference proteome</keyword>
<organism evidence="2 3">
    <name type="scientific">Luteimonas salinilitoris</name>
    <dbReference type="NCBI Taxonomy" id="3237697"/>
    <lineage>
        <taxon>Bacteria</taxon>
        <taxon>Pseudomonadati</taxon>
        <taxon>Pseudomonadota</taxon>
        <taxon>Gammaproteobacteria</taxon>
        <taxon>Lysobacterales</taxon>
        <taxon>Lysobacteraceae</taxon>
        <taxon>Luteimonas</taxon>
    </lineage>
</organism>
<comment type="caution">
    <text evidence="2">The sequence shown here is derived from an EMBL/GenBank/DDBJ whole genome shotgun (WGS) entry which is preliminary data.</text>
</comment>
<name>A0ABV4HVC5_9GAMM</name>
<dbReference type="EMBL" id="JBFWIC010000026">
    <property type="protein sequence ID" value="MEZ0476088.1"/>
    <property type="molecule type" value="Genomic_DNA"/>
</dbReference>
<dbReference type="Gene3D" id="3.20.20.70">
    <property type="entry name" value="Aldolase class I"/>
    <property type="match status" value="1"/>
</dbReference>
<evidence type="ECO:0000313" key="2">
    <source>
        <dbReference type="EMBL" id="MEZ0476088.1"/>
    </source>
</evidence>
<dbReference type="PANTHER" id="PTHR22893">
    <property type="entry name" value="NADH OXIDOREDUCTASE-RELATED"/>
    <property type="match status" value="1"/>
</dbReference>
<dbReference type="Proteomes" id="UP001566331">
    <property type="component" value="Unassembled WGS sequence"/>
</dbReference>
<reference evidence="2 3" key="1">
    <citation type="submission" date="2024-07" db="EMBL/GenBank/DDBJ databases">
        <title>Luteimonas salilacus sp. nov., isolated from the shore soil of Salt Lake in Tibet of China.</title>
        <authorList>
            <person name="Zhang X."/>
            <person name="Li A."/>
        </authorList>
    </citation>
    <scope>NUCLEOTIDE SEQUENCE [LARGE SCALE GENOMIC DNA]</scope>
    <source>
        <strain evidence="2 3">B3-2-R+30</strain>
    </source>
</reference>
<accession>A0ABV4HVC5</accession>
<dbReference type="RefSeq" id="WP_370564397.1">
    <property type="nucleotide sequence ID" value="NZ_JBFWIB010000008.1"/>
</dbReference>
<dbReference type="SUPFAM" id="SSF51395">
    <property type="entry name" value="FMN-linked oxidoreductases"/>
    <property type="match status" value="1"/>
</dbReference>
<dbReference type="InterPro" id="IPR045247">
    <property type="entry name" value="Oye-like"/>
</dbReference>
<feature type="domain" description="NADH:flavin oxidoreductase/NADH oxidase N-terminal" evidence="1">
    <location>
        <begin position="18"/>
        <end position="350"/>
    </location>
</feature>